<dbReference type="KEGG" id="htq:FRZ44_16490"/>
<dbReference type="InterPro" id="IPR050483">
    <property type="entry name" value="CoA-transferase_III_domain"/>
</dbReference>
<sequence>MSGPLAGLRVFDLSRILAGPTCTQLLGDLGADIIKIERPGQGDDTRKWGPPYIKDKNGANTGESAYYLSSNRNKRSVTIDIAKPAGQALAKRLIATCDIMVENFKAGDMARYGLAYANLKDQFPKLIYCSITGFGQTGPYAPRAGYDLLAQGLGGIMSVTGEADRPPMKVGVGIADVMCGMYATTAILAALHHRNATGEGQYIDLSLLDTQVAWLVNIGLNYLTSGKVPGRVGNEHPNIVPYNVLECADGYFLLAVGNDSQFQKFCAFAGAPELATDPRFVTNEDRVHNRRVLYDELLPPLTKSKTQAEWNEGLAKLGVPASPVNNVKQVFEDPQIQHRGMKITMPHPLAGSGQVDLIGNPIKYSGTPVEYRRAPPYAGQHTEEVLKELLGVGDAELNRFKADGAI</sequence>
<evidence type="ECO:0000256" key="1">
    <source>
        <dbReference type="ARBA" id="ARBA00022679"/>
    </source>
</evidence>
<dbReference type="SUPFAM" id="SSF89796">
    <property type="entry name" value="CoA-transferase family III (CaiB/BaiF)"/>
    <property type="match status" value="1"/>
</dbReference>
<reference evidence="2 3" key="1">
    <citation type="submission" date="2019-08" db="EMBL/GenBank/DDBJ databases">
        <title>Hyperibacter terrae gen. nov., sp. nov. and Hyperibacter viscosus sp. nov., two new members in the family Rhodospirillaceae isolated from the rhizosphere of Hypericum perforatum.</title>
        <authorList>
            <person name="Noviana Z."/>
        </authorList>
    </citation>
    <scope>NUCLEOTIDE SEQUENCE [LARGE SCALE GENOMIC DNA]</scope>
    <source>
        <strain evidence="2 3">R5913</strain>
    </source>
</reference>
<dbReference type="Gene3D" id="3.40.50.10540">
    <property type="entry name" value="Crotonobetainyl-coa:carnitine coa-transferase, domain 1"/>
    <property type="match status" value="1"/>
</dbReference>
<dbReference type="PANTHER" id="PTHR48207">
    <property type="entry name" value="SUCCINATE--HYDROXYMETHYLGLUTARATE COA-TRANSFERASE"/>
    <property type="match status" value="1"/>
</dbReference>
<dbReference type="PANTHER" id="PTHR48207:SF3">
    <property type="entry name" value="SUCCINATE--HYDROXYMETHYLGLUTARATE COA-TRANSFERASE"/>
    <property type="match status" value="1"/>
</dbReference>
<evidence type="ECO:0000313" key="2">
    <source>
        <dbReference type="EMBL" id="QEX16356.1"/>
    </source>
</evidence>
<name>A0A5J6MNL6_9PROT</name>
<dbReference type="InterPro" id="IPR023606">
    <property type="entry name" value="CoA-Trfase_III_dom_1_sf"/>
</dbReference>
<keyword evidence="3" id="KW-1185">Reference proteome</keyword>
<dbReference type="RefSeq" id="WP_151176725.1">
    <property type="nucleotide sequence ID" value="NZ_CP042906.1"/>
</dbReference>
<keyword evidence="1 2" id="KW-0808">Transferase</keyword>
<evidence type="ECO:0000313" key="3">
    <source>
        <dbReference type="Proteomes" id="UP000326202"/>
    </source>
</evidence>
<dbReference type="OrthoDB" id="9781472at2"/>
<dbReference type="Proteomes" id="UP000326202">
    <property type="component" value="Chromosome"/>
</dbReference>
<proteinExistence type="predicted"/>
<dbReference type="Gene3D" id="3.30.1540.10">
    <property type="entry name" value="formyl-coa transferase, domain 3"/>
    <property type="match status" value="1"/>
</dbReference>
<dbReference type="EMBL" id="CP042906">
    <property type="protein sequence ID" value="QEX16356.1"/>
    <property type="molecule type" value="Genomic_DNA"/>
</dbReference>
<dbReference type="GO" id="GO:0008410">
    <property type="term" value="F:CoA-transferase activity"/>
    <property type="evidence" value="ECO:0007669"/>
    <property type="project" value="TreeGrafter"/>
</dbReference>
<accession>A0A5J6MNL6</accession>
<dbReference type="InterPro" id="IPR003673">
    <property type="entry name" value="CoA-Trfase_fam_III"/>
</dbReference>
<protein>
    <submittedName>
        <fullName evidence="2">CoA transferase</fullName>
    </submittedName>
</protein>
<dbReference type="Pfam" id="PF02515">
    <property type="entry name" value="CoA_transf_3"/>
    <property type="match status" value="1"/>
</dbReference>
<dbReference type="AlphaFoldDB" id="A0A5J6MNL6"/>
<dbReference type="InterPro" id="IPR044855">
    <property type="entry name" value="CoA-Trfase_III_dom3_sf"/>
</dbReference>
<gene>
    <name evidence="2" type="ORF">FRZ44_16490</name>
</gene>
<organism evidence="2 3">
    <name type="scientific">Hypericibacter terrae</name>
    <dbReference type="NCBI Taxonomy" id="2602015"/>
    <lineage>
        <taxon>Bacteria</taxon>
        <taxon>Pseudomonadati</taxon>
        <taxon>Pseudomonadota</taxon>
        <taxon>Alphaproteobacteria</taxon>
        <taxon>Rhodospirillales</taxon>
        <taxon>Dongiaceae</taxon>
        <taxon>Hypericibacter</taxon>
    </lineage>
</organism>